<dbReference type="AlphaFoldDB" id="A0A640K9C9"/>
<feature type="region of interest" description="Disordered" evidence="1">
    <location>
        <begin position="1"/>
        <end position="82"/>
    </location>
</feature>
<reference evidence="2" key="1">
    <citation type="submission" date="2019-11" db="EMBL/GenBank/DDBJ databases">
        <title>Leishmania tarentolae CDS.</title>
        <authorList>
            <person name="Goto Y."/>
            <person name="Yamagishi J."/>
        </authorList>
    </citation>
    <scope>NUCLEOTIDE SEQUENCE [LARGE SCALE GENOMIC DNA]</scope>
    <source>
        <strain evidence="2">Parrot Tar II</strain>
    </source>
</reference>
<dbReference type="VEuPathDB" id="TriTrypDB:LtaPh_0803200"/>
<sequence length="1198" mass="123844">MTSRQEDAGSASWSGVATFPRTSALLRGSRPHSEALPADDDGAPLLPPHGNTAEVRRAVASPHRRDVNLTSALSSATTSSRAGTLSAVVMPASSSSVPEPPPAQDVSVAASASAARSENASQALTASALSAPPTTPTTINGSRPLCSVVGGCGISPKLAELLHAVATQEDEDAPCLNIPGELLYRGSSCDARSALRGGRGELDTTTPLKSVMRACPTGPPSTAGCGRRSSPLSRAVISAAETLMVDPDAPWPGRQHWRYKITQASREGRCGASTAAALRPLTPLSGTTGSTTPFISLVTNDDVPTTASPLAVARTTTVSPSITSPPSSSGAMLCFSTPKSPLSGADPAINSAALRGSTFAVTRSLRSSDAPSSFLVSTGTGCSHAAPDAPPPPSPFTPSDSHGGGGGGGQHMEASRCFQGFAAYSHHLLEQQIPLSTHGRSAQAASLLELVRRAASVASAQSMSDSTDAPYLLEGLLDDTTATSLGEDDDLLRDTSCGEDFSCDVFEDGKMCEAVAKGALPPLAADGSVSELSPCQQLTCLPGHRDVRTGATAGSFNADGLAARSPTAAHAPPVRTTRRLHMSLVYTTATSDTASSHGSGGGGSTGLSTFDRSTRAAPQQVFAVHGALPCPPSAQARNSASGSSCLLARSSSVTTESSISAPNLPVFVPTSYSACLLGAAPFDSGAGGRPFHSCASRCATPFHETELCTAADITARAAQRPHSRHRHAGNKNRNGCSGGVSLQRPLSDPQGALGGAQNSIKQPHSSSRAERHLQSAESSRNVSGWGRGSDGKENDRCGPFSAPWMRRIALPPRRHLCSLSSVPCSLASTSLAVTEEGHAGDAHVGDGCAIGSQALATCATPLPFSPCQGPPALLPVTPHTGVVRVADGPESGSSSAHGRQTTVVTLASPLNEATKNAQNRAALSRAGAHGRAALSPLSGCDRERKRSCHRHELQQNWLLRLLRLRAPYVVLVGLLTLTVFVATQVVSEGVVLNSLAARDTYGLPDLDTCMEDVMLLYFVQHESVTCTHSKDLARPCRGVAKDADLTKSMSVHSCVGMIASVLRDEARYIPSQRGAREGGSRVLNSTWVCIGVESSRIVLRGWRETAQEARTQPRTTCDPLQSFAEKCALLRHSILSTPTASKCNESAHENPPWYQDEVTAGTVTLSGTGGAKTCAAAPLGNVVAHSGYAVDGRCCTVE</sequence>
<feature type="compositionally biased region" description="Polar residues" evidence="1">
    <location>
        <begin position="756"/>
        <end position="766"/>
    </location>
</feature>
<feature type="region of interest" description="Disordered" evidence="1">
    <location>
        <begin position="718"/>
        <end position="801"/>
    </location>
</feature>
<feature type="compositionally biased region" description="Basic residues" evidence="1">
    <location>
        <begin position="719"/>
        <end position="730"/>
    </location>
</feature>
<dbReference type="Proteomes" id="UP000419144">
    <property type="component" value="Unassembled WGS sequence"/>
</dbReference>
<gene>
    <name evidence="2" type="ORF">LtaPh_0803200</name>
</gene>
<proteinExistence type="predicted"/>
<accession>A0A640K9C9</accession>
<evidence type="ECO:0000313" key="3">
    <source>
        <dbReference type="Proteomes" id="UP000419144"/>
    </source>
</evidence>
<evidence type="ECO:0000313" key="2">
    <source>
        <dbReference type="EMBL" id="GET86163.1"/>
    </source>
</evidence>
<dbReference type="EMBL" id="BLBS01000009">
    <property type="protein sequence ID" value="GET86163.1"/>
    <property type="molecule type" value="Genomic_DNA"/>
</dbReference>
<feature type="compositionally biased region" description="Low complexity" evidence="1">
    <location>
        <begin position="69"/>
        <end position="82"/>
    </location>
</feature>
<keyword evidence="3" id="KW-1185">Reference proteome</keyword>
<name>A0A640K9C9_LEITA</name>
<organism evidence="2 3">
    <name type="scientific">Leishmania tarentolae</name>
    <name type="common">Sauroleishmania tarentolae</name>
    <dbReference type="NCBI Taxonomy" id="5689"/>
    <lineage>
        <taxon>Eukaryota</taxon>
        <taxon>Discoba</taxon>
        <taxon>Euglenozoa</taxon>
        <taxon>Kinetoplastea</taxon>
        <taxon>Metakinetoplastina</taxon>
        <taxon>Trypanosomatida</taxon>
        <taxon>Trypanosomatidae</taxon>
        <taxon>Leishmaniinae</taxon>
        <taxon>Leishmania</taxon>
        <taxon>lizard Leishmania</taxon>
    </lineage>
</organism>
<feature type="region of interest" description="Disordered" evidence="1">
    <location>
        <begin position="370"/>
        <end position="412"/>
    </location>
</feature>
<evidence type="ECO:0000256" key="1">
    <source>
        <dbReference type="SAM" id="MobiDB-lite"/>
    </source>
</evidence>
<dbReference type="OrthoDB" id="267854at2759"/>
<protein>
    <submittedName>
        <fullName evidence="2">Uncharacterized protein</fullName>
    </submittedName>
</protein>
<comment type="caution">
    <text evidence="2">The sequence shown here is derived from an EMBL/GenBank/DDBJ whole genome shotgun (WGS) entry which is preliminary data.</text>
</comment>
<feature type="compositionally biased region" description="Polar residues" evidence="1">
    <location>
        <begin position="370"/>
        <end position="381"/>
    </location>
</feature>